<evidence type="ECO:0000256" key="2">
    <source>
        <dbReference type="ARBA" id="ARBA00022729"/>
    </source>
</evidence>
<feature type="chain" id="PRO_5040142248" evidence="7">
    <location>
        <begin position="24"/>
        <end position="333"/>
    </location>
</feature>
<dbReference type="Gene3D" id="2.115.10.20">
    <property type="entry name" value="Glycosyl hydrolase domain, family 43"/>
    <property type="match status" value="1"/>
</dbReference>
<evidence type="ECO:0000256" key="5">
    <source>
        <dbReference type="RuleBase" id="RU361187"/>
    </source>
</evidence>
<dbReference type="Proteomes" id="UP000717696">
    <property type="component" value="Unassembled WGS sequence"/>
</dbReference>
<dbReference type="InterPro" id="IPR006710">
    <property type="entry name" value="Glyco_hydro_43"/>
</dbReference>
<evidence type="ECO:0000256" key="4">
    <source>
        <dbReference type="ARBA" id="ARBA00023295"/>
    </source>
</evidence>
<dbReference type="CDD" id="cd18820">
    <property type="entry name" value="GH43_LbAraf43-like"/>
    <property type="match status" value="1"/>
</dbReference>
<dbReference type="EMBL" id="JAGMUU010000061">
    <property type="protein sequence ID" value="KAH7110637.1"/>
    <property type="molecule type" value="Genomic_DNA"/>
</dbReference>
<organism evidence="8 9">
    <name type="scientific">Dactylonectria estremocensis</name>
    <dbReference type="NCBI Taxonomy" id="1079267"/>
    <lineage>
        <taxon>Eukaryota</taxon>
        <taxon>Fungi</taxon>
        <taxon>Dikarya</taxon>
        <taxon>Ascomycota</taxon>
        <taxon>Pezizomycotina</taxon>
        <taxon>Sordariomycetes</taxon>
        <taxon>Hypocreomycetidae</taxon>
        <taxon>Hypocreales</taxon>
        <taxon>Nectriaceae</taxon>
        <taxon>Dactylonectria</taxon>
    </lineage>
</organism>
<name>A0A9P9D1C1_9HYPO</name>
<protein>
    <submittedName>
        <fullName evidence="8">Arabinofuranosidase</fullName>
    </submittedName>
</protein>
<evidence type="ECO:0000313" key="8">
    <source>
        <dbReference type="EMBL" id="KAH7110637.1"/>
    </source>
</evidence>
<dbReference type="OrthoDB" id="272289at2759"/>
<evidence type="ECO:0000256" key="1">
    <source>
        <dbReference type="ARBA" id="ARBA00009865"/>
    </source>
</evidence>
<evidence type="ECO:0000256" key="6">
    <source>
        <dbReference type="SAM" id="MobiDB-lite"/>
    </source>
</evidence>
<reference evidence="8" key="1">
    <citation type="journal article" date="2021" name="Nat. Commun.">
        <title>Genetic determinants of endophytism in the Arabidopsis root mycobiome.</title>
        <authorList>
            <person name="Mesny F."/>
            <person name="Miyauchi S."/>
            <person name="Thiergart T."/>
            <person name="Pickel B."/>
            <person name="Atanasova L."/>
            <person name="Karlsson M."/>
            <person name="Huettel B."/>
            <person name="Barry K.W."/>
            <person name="Haridas S."/>
            <person name="Chen C."/>
            <person name="Bauer D."/>
            <person name="Andreopoulos W."/>
            <person name="Pangilinan J."/>
            <person name="LaButti K."/>
            <person name="Riley R."/>
            <person name="Lipzen A."/>
            <person name="Clum A."/>
            <person name="Drula E."/>
            <person name="Henrissat B."/>
            <person name="Kohler A."/>
            <person name="Grigoriev I.V."/>
            <person name="Martin F.M."/>
            <person name="Hacquard S."/>
        </authorList>
    </citation>
    <scope>NUCLEOTIDE SEQUENCE</scope>
    <source>
        <strain evidence="8">MPI-CAGE-AT-0021</strain>
    </source>
</reference>
<keyword evidence="9" id="KW-1185">Reference proteome</keyword>
<evidence type="ECO:0000256" key="7">
    <source>
        <dbReference type="SAM" id="SignalP"/>
    </source>
</evidence>
<keyword evidence="3 5" id="KW-0378">Hydrolase</keyword>
<feature type="region of interest" description="Disordered" evidence="6">
    <location>
        <begin position="306"/>
        <end position="333"/>
    </location>
</feature>
<dbReference type="PANTHER" id="PTHR43817">
    <property type="entry name" value="GLYCOSYL HYDROLASE"/>
    <property type="match status" value="1"/>
</dbReference>
<dbReference type="InterPro" id="IPR023296">
    <property type="entry name" value="Glyco_hydro_beta-prop_sf"/>
</dbReference>
<comment type="caution">
    <text evidence="8">The sequence shown here is derived from an EMBL/GenBank/DDBJ whole genome shotgun (WGS) entry which is preliminary data.</text>
</comment>
<comment type="similarity">
    <text evidence="1 5">Belongs to the glycosyl hydrolase 43 family.</text>
</comment>
<dbReference type="GO" id="GO:0004553">
    <property type="term" value="F:hydrolase activity, hydrolyzing O-glycosyl compounds"/>
    <property type="evidence" value="ECO:0007669"/>
    <property type="project" value="InterPro"/>
</dbReference>
<dbReference type="SUPFAM" id="SSF75005">
    <property type="entry name" value="Arabinanase/levansucrase/invertase"/>
    <property type="match status" value="1"/>
</dbReference>
<accession>A0A9P9D1C1</accession>
<dbReference type="Pfam" id="PF04616">
    <property type="entry name" value="Glyco_hydro_43"/>
    <property type="match status" value="1"/>
</dbReference>
<dbReference type="PANTHER" id="PTHR43817:SF1">
    <property type="entry name" value="HYDROLASE, FAMILY 43, PUTATIVE (AFU_ORTHOLOGUE AFUA_3G01660)-RELATED"/>
    <property type="match status" value="1"/>
</dbReference>
<evidence type="ECO:0000256" key="3">
    <source>
        <dbReference type="ARBA" id="ARBA00022801"/>
    </source>
</evidence>
<feature type="signal peptide" evidence="7">
    <location>
        <begin position="1"/>
        <end position="23"/>
    </location>
</feature>
<dbReference type="AlphaFoldDB" id="A0A9P9D1C1"/>
<proteinExistence type="inferred from homology"/>
<keyword evidence="4 5" id="KW-0326">Glycosidase</keyword>
<evidence type="ECO:0000313" key="9">
    <source>
        <dbReference type="Proteomes" id="UP000717696"/>
    </source>
</evidence>
<keyword evidence="2 7" id="KW-0732">Signal</keyword>
<sequence length="333" mass="36018">MKISNLISVSLVALLSSISYVQAATYSNPLEARNGGDPSIVWHGGWWYMTATTWTDVRLRRAKTLNGLKTGESKIIYASDEPSRCCNVWAPELHNVGGTWYVYFSAGTRPNTDNQRSQVLKGGASPWDAFKFAGTLNTPTWAIDGTRLSINNKDYFVYSCWRSDTGANLQSLCISTMSSPTTLTGGEFLLASPTASWEKFGAFPVNEGPFALYRNGKTFISFSASFCGSPQYSLGYLTYGGSGDPRQKSNWKKSGPQFTAANGNFGTGHNSFFTSPDGNETWMAYHSTPNSAGSCGDRFANAKKIDWNSDGTPKLGSAPAANQNLAGPRGEPA</sequence>
<gene>
    <name evidence="8" type="ORF">B0J13DRAFT_661760</name>
</gene>
<dbReference type="GO" id="GO:0005975">
    <property type="term" value="P:carbohydrate metabolic process"/>
    <property type="evidence" value="ECO:0007669"/>
    <property type="project" value="InterPro"/>
</dbReference>